<dbReference type="AlphaFoldDB" id="A0A7G7VIC9"/>
<dbReference type="GO" id="GO:0000287">
    <property type="term" value="F:magnesium ion binding"/>
    <property type="evidence" value="ECO:0007669"/>
    <property type="project" value="InterPro"/>
</dbReference>
<sequence length="155" mass="17595">MIFFLDINPPTATAQEKSVRIVGGRPIFYDPTPLKKAKVLLTAHLGKHRPTAPLDGALELRTTWLFPMGKSHKSGEWRTTRPDTDNLQKMLKDCMTKCGYWEDDAQVVREIVEKQWAAEPGIHIEIKQLGIQRTSNRNGEGYSDPTARDALRHCK</sequence>
<dbReference type="SUPFAM" id="SSF103084">
    <property type="entry name" value="Holliday junction resolvase RusA"/>
    <property type="match status" value="1"/>
</dbReference>
<feature type="compositionally biased region" description="Basic and acidic residues" evidence="1">
    <location>
        <begin position="146"/>
        <end position="155"/>
    </location>
</feature>
<dbReference type="EMBL" id="CP060204">
    <property type="protein sequence ID" value="QNH53872.1"/>
    <property type="molecule type" value="Genomic_DNA"/>
</dbReference>
<dbReference type="GO" id="GO:0006310">
    <property type="term" value="P:DNA recombination"/>
    <property type="evidence" value="ECO:0007669"/>
    <property type="project" value="InterPro"/>
</dbReference>
<feature type="region of interest" description="Disordered" evidence="1">
    <location>
        <begin position="135"/>
        <end position="155"/>
    </location>
</feature>
<dbReference type="InterPro" id="IPR008822">
    <property type="entry name" value="Endonuclease_RusA-like"/>
</dbReference>
<reference evidence="2 3" key="1">
    <citation type="submission" date="2020-07" db="EMBL/GenBank/DDBJ databases">
        <title>Complete genome and description of Selenomonas timonensis sp. nov., a new bacterium isolated from a gingivitis subject.</title>
        <authorList>
            <person name="Antezack A."/>
        </authorList>
    </citation>
    <scope>NUCLEOTIDE SEQUENCE [LARGE SCALE GENOMIC DNA]</scope>
    <source>
        <strain evidence="2 3">Marseille-Q3039</strain>
    </source>
</reference>
<dbReference type="RefSeq" id="WP_185979974.1">
    <property type="nucleotide sequence ID" value="NZ_CP060204.1"/>
</dbReference>
<accession>A0A7G7VIC9</accession>
<dbReference type="InterPro" id="IPR036614">
    <property type="entry name" value="RusA-like_sf"/>
</dbReference>
<dbReference type="KEGG" id="stim:H1B31_08330"/>
<dbReference type="Proteomes" id="UP000515480">
    <property type="component" value="Chromosome"/>
</dbReference>
<dbReference type="Gene3D" id="3.30.1330.70">
    <property type="entry name" value="Holliday junction resolvase RusA"/>
    <property type="match status" value="1"/>
</dbReference>
<protein>
    <submittedName>
        <fullName evidence="2">RusA family crossover junction endodeoxyribonuclease</fullName>
    </submittedName>
</protein>
<evidence type="ECO:0000313" key="2">
    <source>
        <dbReference type="EMBL" id="QNH53872.1"/>
    </source>
</evidence>
<gene>
    <name evidence="2" type="ORF">H1B31_08330</name>
</gene>
<keyword evidence="3" id="KW-1185">Reference proteome</keyword>
<organism evidence="2 3">
    <name type="scientific">Selenomonas timonae</name>
    <dbReference type="NCBI Taxonomy" id="2754044"/>
    <lineage>
        <taxon>Bacteria</taxon>
        <taxon>Bacillati</taxon>
        <taxon>Bacillota</taxon>
        <taxon>Negativicutes</taxon>
        <taxon>Selenomonadales</taxon>
        <taxon>Selenomonadaceae</taxon>
        <taxon>Selenomonas</taxon>
    </lineage>
</organism>
<evidence type="ECO:0000256" key="1">
    <source>
        <dbReference type="SAM" id="MobiDB-lite"/>
    </source>
</evidence>
<name>A0A7G7VIC9_9FIRM</name>
<proteinExistence type="predicted"/>
<dbReference type="GO" id="GO:0006281">
    <property type="term" value="P:DNA repair"/>
    <property type="evidence" value="ECO:0007669"/>
    <property type="project" value="InterPro"/>
</dbReference>
<evidence type="ECO:0000313" key="3">
    <source>
        <dbReference type="Proteomes" id="UP000515480"/>
    </source>
</evidence>
<dbReference type="Pfam" id="PF05866">
    <property type="entry name" value="RusA"/>
    <property type="match status" value="1"/>
</dbReference>